<feature type="region of interest" description="Disordered" evidence="1">
    <location>
        <begin position="137"/>
        <end position="208"/>
    </location>
</feature>
<feature type="region of interest" description="Disordered" evidence="1">
    <location>
        <begin position="33"/>
        <end position="53"/>
    </location>
</feature>
<proteinExistence type="predicted"/>
<accession>A0ABD5YY80</accession>
<organism evidence="2 3">
    <name type="scientific">Halocatena marina</name>
    <dbReference type="NCBI Taxonomy" id="2934937"/>
    <lineage>
        <taxon>Archaea</taxon>
        <taxon>Methanobacteriati</taxon>
        <taxon>Methanobacteriota</taxon>
        <taxon>Stenosarchaea group</taxon>
        <taxon>Halobacteria</taxon>
        <taxon>Halobacteriales</taxon>
        <taxon>Natronomonadaceae</taxon>
        <taxon>Halocatena</taxon>
    </lineage>
</organism>
<dbReference type="RefSeq" id="WP_390207150.1">
    <property type="nucleotide sequence ID" value="NZ_JBHTAX010000008.1"/>
</dbReference>
<evidence type="ECO:0000256" key="1">
    <source>
        <dbReference type="SAM" id="MobiDB-lite"/>
    </source>
</evidence>
<comment type="caution">
    <text evidence="2">The sequence shown here is derived from an EMBL/GenBank/DDBJ whole genome shotgun (WGS) entry which is preliminary data.</text>
</comment>
<gene>
    <name evidence="2" type="ORF">ACFQL7_28500</name>
</gene>
<feature type="compositionally biased region" description="Polar residues" evidence="1">
    <location>
        <begin position="198"/>
        <end position="208"/>
    </location>
</feature>
<reference evidence="2 3" key="1">
    <citation type="journal article" date="2019" name="Int. J. Syst. Evol. Microbiol.">
        <title>The Global Catalogue of Microorganisms (GCM) 10K type strain sequencing project: providing services to taxonomists for standard genome sequencing and annotation.</title>
        <authorList>
            <consortium name="The Broad Institute Genomics Platform"/>
            <consortium name="The Broad Institute Genome Sequencing Center for Infectious Disease"/>
            <person name="Wu L."/>
            <person name="Ma J."/>
        </authorList>
    </citation>
    <scope>NUCLEOTIDE SEQUENCE [LARGE SCALE GENOMIC DNA]</scope>
    <source>
        <strain evidence="2 3">RDMS1</strain>
    </source>
</reference>
<feature type="compositionally biased region" description="Low complexity" evidence="1">
    <location>
        <begin position="33"/>
        <end position="43"/>
    </location>
</feature>
<keyword evidence="3" id="KW-1185">Reference proteome</keyword>
<evidence type="ECO:0000313" key="3">
    <source>
        <dbReference type="Proteomes" id="UP001596417"/>
    </source>
</evidence>
<evidence type="ECO:0000313" key="2">
    <source>
        <dbReference type="EMBL" id="MFC7193346.1"/>
    </source>
</evidence>
<dbReference type="AlphaFoldDB" id="A0ABD5YY80"/>
<protein>
    <submittedName>
        <fullName evidence="2">Uncharacterized protein</fullName>
    </submittedName>
</protein>
<name>A0ABD5YY80_9EURY</name>
<sequence length="208" mass="21947">MLSNRTDDAEPSVTRRSILKTGLAISAIGASSGATGIVQGGDTNETDTTGDDSETHTLTVALIDSSNAGIVSGEVTVGEQTKTTIPLNGDPARIQAEFELENGTYTASGTSEINDETWRTKEKEVTIDGEDAYLSLVLYSPESDELEETEPGNDESQDDSGTDETDSDDSEDTSEETDTEEDGEKSAPSDESGDTDSTDQNQDGDNCP</sequence>
<feature type="compositionally biased region" description="Acidic residues" evidence="1">
    <location>
        <begin position="142"/>
        <end position="183"/>
    </location>
</feature>
<dbReference type="Proteomes" id="UP001596417">
    <property type="component" value="Unassembled WGS sequence"/>
</dbReference>
<dbReference type="EMBL" id="JBHTAX010000008">
    <property type="protein sequence ID" value="MFC7193346.1"/>
    <property type="molecule type" value="Genomic_DNA"/>
</dbReference>